<keyword evidence="12" id="KW-1185">Reference proteome</keyword>
<evidence type="ECO:0000256" key="2">
    <source>
        <dbReference type="ARBA" id="ARBA00005236"/>
    </source>
</evidence>
<keyword evidence="3" id="KW-0813">Transport</keyword>
<dbReference type="Pfam" id="PF12704">
    <property type="entry name" value="MacB_PCD"/>
    <property type="match status" value="1"/>
</dbReference>
<evidence type="ECO:0000256" key="1">
    <source>
        <dbReference type="ARBA" id="ARBA00004651"/>
    </source>
</evidence>
<feature type="transmembrane region" description="Helical" evidence="8">
    <location>
        <begin position="374"/>
        <end position="393"/>
    </location>
</feature>
<evidence type="ECO:0000259" key="9">
    <source>
        <dbReference type="Pfam" id="PF02687"/>
    </source>
</evidence>
<dbReference type="Pfam" id="PF02687">
    <property type="entry name" value="FtsX"/>
    <property type="match status" value="1"/>
</dbReference>
<dbReference type="GO" id="GO:0098797">
    <property type="term" value="C:plasma membrane protein complex"/>
    <property type="evidence" value="ECO:0007669"/>
    <property type="project" value="TreeGrafter"/>
</dbReference>
<dbReference type="GO" id="GO:0042953">
    <property type="term" value="P:lipoprotein transport"/>
    <property type="evidence" value="ECO:0007669"/>
    <property type="project" value="InterPro"/>
</dbReference>
<comment type="subcellular location">
    <subcellularLocation>
        <location evidence="1">Cell membrane</location>
        <topology evidence="1">Multi-pass membrane protein</topology>
    </subcellularLocation>
</comment>
<evidence type="ECO:0000256" key="4">
    <source>
        <dbReference type="ARBA" id="ARBA00022475"/>
    </source>
</evidence>
<gene>
    <name evidence="11" type="ORF">CH339_05940</name>
</gene>
<protein>
    <submittedName>
        <fullName evidence="11">Lipoprotein-releasing system transmembrane subunit LolC</fullName>
    </submittedName>
</protein>
<keyword evidence="11" id="KW-0449">Lipoprotein</keyword>
<dbReference type="InterPro" id="IPR025857">
    <property type="entry name" value="MacB_PCD"/>
</dbReference>
<dbReference type="InterPro" id="IPR051447">
    <property type="entry name" value="Lipoprotein-release_system"/>
</dbReference>
<dbReference type="PANTHER" id="PTHR30489:SF0">
    <property type="entry name" value="LIPOPROTEIN-RELEASING SYSTEM TRANSMEMBRANE PROTEIN LOLE"/>
    <property type="match status" value="1"/>
</dbReference>
<keyword evidence="6 8" id="KW-1133">Transmembrane helix</keyword>
<organism evidence="11 12">
    <name type="scientific">Rhodobium orientis</name>
    <dbReference type="NCBI Taxonomy" id="34017"/>
    <lineage>
        <taxon>Bacteria</taxon>
        <taxon>Pseudomonadati</taxon>
        <taxon>Pseudomonadota</taxon>
        <taxon>Alphaproteobacteria</taxon>
        <taxon>Hyphomicrobiales</taxon>
        <taxon>Rhodobiaceae</taxon>
        <taxon>Rhodobium</taxon>
    </lineage>
</organism>
<evidence type="ECO:0000313" key="12">
    <source>
        <dbReference type="Proteomes" id="UP000249299"/>
    </source>
</evidence>
<feature type="transmembrane region" description="Helical" evidence="8">
    <location>
        <begin position="264"/>
        <end position="288"/>
    </location>
</feature>
<keyword evidence="7 8" id="KW-0472">Membrane</keyword>
<dbReference type="GO" id="GO:0044874">
    <property type="term" value="P:lipoprotein localization to outer membrane"/>
    <property type="evidence" value="ECO:0007669"/>
    <property type="project" value="TreeGrafter"/>
</dbReference>
<evidence type="ECO:0000256" key="8">
    <source>
        <dbReference type="SAM" id="Phobius"/>
    </source>
</evidence>
<feature type="transmembrane region" description="Helical" evidence="8">
    <location>
        <begin position="308"/>
        <end position="332"/>
    </location>
</feature>
<reference evidence="11 12" key="1">
    <citation type="submission" date="2017-07" db="EMBL/GenBank/DDBJ databases">
        <title>Draft Genome Sequences of Select Purple Nonsulfur Bacteria.</title>
        <authorList>
            <person name="Lasarre B."/>
            <person name="Mckinlay J.B."/>
        </authorList>
    </citation>
    <scope>NUCLEOTIDE SEQUENCE [LARGE SCALE GENOMIC DNA]</scope>
    <source>
        <strain evidence="11 12">DSM 11290</strain>
    </source>
</reference>
<dbReference type="AlphaFoldDB" id="A0A327JT68"/>
<proteinExistence type="inferred from homology"/>
<evidence type="ECO:0000256" key="3">
    <source>
        <dbReference type="ARBA" id="ARBA00022448"/>
    </source>
</evidence>
<keyword evidence="4" id="KW-1003">Cell membrane</keyword>
<dbReference type="Proteomes" id="UP000249299">
    <property type="component" value="Unassembled WGS sequence"/>
</dbReference>
<dbReference type="NCBIfam" id="TIGR02212">
    <property type="entry name" value="lolCE"/>
    <property type="match status" value="1"/>
</dbReference>
<feature type="domain" description="MacB-like periplasmic core" evidence="10">
    <location>
        <begin position="24"/>
        <end position="232"/>
    </location>
</feature>
<evidence type="ECO:0000256" key="5">
    <source>
        <dbReference type="ARBA" id="ARBA00022692"/>
    </source>
</evidence>
<evidence type="ECO:0000256" key="7">
    <source>
        <dbReference type="ARBA" id="ARBA00023136"/>
    </source>
</evidence>
<comment type="caution">
    <text evidence="11">The sequence shown here is derived from an EMBL/GenBank/DDBJ whole genome shotgun (WGS) entry which is preliminary data.</text>
</comment>
<dbReference type="PANTHER" id="PTHR30489">
    <property type="entry name" value="LIPOPROTEIN-RELEASING SYSTEM TRANSMEMBRANE PROTEIN LOLE"/>
    <property type="match status" value="1"/>
</dbReference>
<accession>A0A327JT68</accession>
<dbReference type="InterPro" id="IPR011925">
    <property type="entry name" value="LolCE_TM"/>
</dbReference>
<feature type="domain" description="ABC3 transporter permease C-terminal" evidence="9">
    <location>
        <begin position="267"/>
        <end position="400"/>
    </location>
</feature>
<dbReference type="EMBL" id="NPEV01000008">
    <property type="protein sequence ID" value="RAI28664.1"/>
    <property type="molecule type" value="Genomic_DNA"/>
</dbReference>
<name>A0A327JT68_9HYPH</name>
<dbReference type="InterPro" id="IPR003838">
    <property type="entry name" value="ABC3_permease_C"/>
</dbReference>
<dbReference type="OrthoDB" id="9808461at2"/>
<sequence>MLAWRYLRARRREAFISVIAGFSFFGIMLGVATLIIVMAVMNGFRTELLDKILGVNGHFLVQPIDGPLTDYADVTARLDMVDGVVFAMPYVEGQALVSGPAGAFGALVRGVRDVDLERLPLVGGTVIAGSLENFDTGKGIAVGSRLARSMGVAVGDQVTIVTPRGNATPLGVTPRVKAYPVAAVFEVGMSEYDNTLVFMPFAQAQLYFNQEGRATAIDVFVDHPDDVGEMRPTVEKAAGRPTFIVDWRQRNTTFFSALEVERNVMFLILTLIVLVAALNIISGLIMLVKDKGSDIAILRTMGATRGAIMRVFFITGAAIGTIGTLAGFLLGVVVCANIESIRQFTAWLTSTELFSPELYFLAEMPADMDNGETVTVVVMALVLCFLATLYPAWRAARLDPVEALRYE</sequence>
<comment type="similarity">
    <text evidence="2">Belongs to the ABC-4 integral membrane protein family. LolC/E subfamily.</text>
</comment>
<evidence type="ECO:0000259" key="10">
    <source>
        <dbReference type="Pfam" id="PF12704"/>
    </source>
</evidence>
<keyword evidence="5 8" id="KW-0812">Transmembrane</keyword>
<feature type="transmembrane region" description="Helical" evidence="8">
    <location>
        <begin position="14"/>
        <end position="41"/>
    </location>
</feature>
<evidence type="ECO:0000256" key="6">
    <source>
        <dbReference type="ARBA" id="ARBA00022989"/>
    </source>
</evidence>
<evidence type="ECO:0000313" key="11">
    <source>
        <dbReference type="EMBL" id="RAI28664.1"/>
    </source>
</evidence>